<dbReference type="EMBL" id="JASJOS010000009">
    <property type="protein sequence ID" value="MDJ1482980.1"/>
    <property type="molecule type" value="Genomic_DNA"/>
</dbReference>
<dbReference type="RefSeq" id="WP_313982420.1">
    <property type="nucleotide sequence ID" value="NZ_JASJOS010000009.1"/>
</dbReference>
<dbReference type="NCBIfam" id="TIGR04183">
    <property type="entry name" value="Por_Secre_tail"/>
    <property type="match status" value="1"/>
</dbReference>
<comment type="caution">
    <text evidence="3">The sequence shown here is derived from an EMBL/GenBank/DDBJ whole genome shotgun (WGS) entry which is preliminary data.</text>
</comment>
<feature type="signal peptide" evidence="1">
    <location>
        <begin position="1"/>
        <end position="21"/>
    </location>
</feature>
<evidence type="ECO:0000313" key="3">
    <source>
        <dbReference type="EMBL" id="MDJ1482980.1"/>
    </source>
</evidence>
<dbReference type="AlphaFoldDB" id="A0AAE3QTK1"/>
<dbReference type="Pfam" id="PF18962">
    <property type="entry name" value="Por_Secre_tail"/>
    <property type="match status" value="1"/>
</dbReference>
<proteinExistence type="predicted"/>
<feature type="chain" id="PRO_5042007044" evidence="1">
    <location>
        <begin position="22"/>
        <end position="430"/>
    </location>
</feature>
<gene>
    <name evidence="3" type="ORF">QNI16_20930</name>
</gene>
<dbReference type="Proteomes" id="UP001241110">
    <property type="component" value="Unassembled WGS sequence"/>
</dbReference>
<dbReference type="InterPro" id="IPR013783">
    <property type="entry name" value="Ig-like_fold"/>
</dbReference>
<protein>
    <submittedName>
        <fullName evidence="3">T9SS type A sorting domain-containing protein</fullName>
    </submittedName>
</protein>
<evidence type="ECO:0000259" key="2">
    <source>
        <dbReference type="Pfam" id="PF18962"/>
    </source>
</evidence>
<organism evidence="3 4">
    <name type="scientific">Xanthocytophaga flava</name>
    <dbReference type="NCBI Taxonomy" id="3048013"/>
    <lineage>
        <taxon>Bacteria</taxon>
        <taxon>Pseudomonadati</taxon>
        <taxon>Bacteroidota</taxon>
        <taxon>Cytophagia</taxon>
        <taxon>Cytophagales</taxon>
        <taxon>Rhodocytophagaceae</taxon>
        <taxon>Xanthocytophaga</taxon>
    </lineage>
</organism>
<name>A0AAE3QTK1_9BACT</name>
<evidence type="ECO:0000313" key="4">
    <source>
        <dbReference type="Proteomes" id="UP001241110"/>
    </source>
</evidence>
<keyword evidence="1" id="KW-0732">Signal</keyword>
<feature type="domain" description="Secretion system C-terminal sorting" evidence="2">
    <location>
        <begin position="356"/>
        <end position="423"/>
    </location>
</feature>
<accession>A0AAE3QTK1</accession>
<reference evidence="3" key="1">
    <citation type="submission" date="2023-05" db="EMBL/GenBank/DDBJ databases">
        <authorList>
            <person name="Zhang X."/>
        </authorList>
    </citation>
    <scope>NUCLEOTIDE SEQUENCE</scope>
    <source>
        <strain evidence="3">YF14B1</strain>
    </source>
</reference>
<dbReference type="Gene3D" id="2.60.40.10">
    <property type="entry name" value="Immunoglobulins"/>
    <property type="match status" value="1"/>
</dbReference>
<sequence length="430" mass="46971">MNYFYRLFLLWGFFLTLSSYAASPVLVSPADRSTVNILAPVVIKVQANDVSAKKIYLKVLLNDPRKLAYETNQNVVSGQPNSFSVPSNALIARQQYLIEVKTVTTSGQLISQKYYTIFTVAQPLPVQTKPLLISPADTLNLYELSRAFGLSVNPNNPNARRITINFELGSIQGSPTFVLTAQQATQPLAVGYNFSATGLPRNQVMLKKLVLTCADSLGSVLSENTYSIPVIVRGPLSPQFISPVAGATGVSLTPTIVTGNYSTKECVQWIFTSYEIDRYPADWTGEDYISVPVASNANQWTVPKALKPNTKYEVRVRGGWVCYSSSFVTSTFTTGSSSSRLAGATIGDDLDRTSTISPNPFAEELSIQLSPSFQNATVKVLAMDGRVVFTKQASGEELVSFKDNSLAPGLYLVHITDQTGKKEHFKVVKQ</sequence>
<dbReference type="InterPro" id="IPR026444">
    <property type="entry name" value="Secre_tail"/>
</dbReference>
<evidence type="ECO:0000256" key="1">
    <source>
        <dbReference type="SAM" id="SignalP"/>
    </source>
</evidence>